<organism evidence="3 4">
    <name type="scientific">Meridianimarinicoccus marinus</name>
    <dbReference type="NCBI Taxonomy" id="3231483"/>
    <lineage>
        <taxon>Bacteria</taxon>
        <taxon>Pseudomonadati</taxon>
        <taxon>Pseudomonadota</taxon>
        <taxon>Alphaproteobacteria</taxon>
        <taxon>Rhodobacterales</taxon>
        <taxon>Paracoccaceae</taxon>
        <taxon>Meridianimarinicoccus</taxon>
    </lineage>
</organism>
<feature type="compositionally biased region" description="Basic and acidic residues" evidence="2">
    <location>
        <begin position="1"/>
        <end position="22"/>
    </location>
</feature>
<feature type="coiled-coil region" evidence="1">
    <location>
        <begin position="282"/>
        <end position="363"/>
    </location>
</feature>
<accession>A0ABV3L9G2</accession>
<dbReference type="EMBL" id="JBFBVU010000016">
    <property type="protein sequence ID" value="MEV8467672.1"/>
    <property type="molecule type" value="Genomic_DNA"/>
</dbReference>
<feature type="region of interest" description="Disordered" evidence="2">
    <location>
        <begin position="1"/>
        <end position="157"/>
    </location>
</feature>
<dbReference type="SUPFAM" id="SSF46966">
    <property type="entry name" value="Spectrin repeat"/>
    <property type="match status" value="1"/>
</dbReference>
<comment type="caution">
    <text evidence="3">The sequence shown here is derived from an EMBL/GenBank/DDBJ whole genome shotgun (WGS) entry which is preliminary data.</text>
</comment>
<feature type="compositionally biased region" description="Acidic residues" evidence="2">
    <location>
        <begin position="43"/>
        <end position="79"/>
    </location>
</feature>
<evidence type="ECO:0008006" key="5">
    <source>
        <dbReference type="Google" id="ProtNLM"/>
    </source>
</evidence>
<evidence type="ECO:0000256" key="2">
    <source>
        <dbReference type="SAM" id="MobiDB-lite"/>
    </source>
</evidence>
<feature type="compositionally biased region" description="Low complexity" evidence="2">
    <location>
        <begin position="95"/>
        <end position="116"/>
    </location>
</feature>
<evidence type="ECO:0000313" key="4">
    <source>
        <dbReference type="Proteomes" id="UP001553161"/>
    </source>
</evidence>
<evidence type="ECO:0000313" key="3">
    <source>
        <dbReference type="EMBL" id="MEV8467672.1"/>
    </source>
</evidence>
<dbReference type="Proteomes" id="UP001553161">
    <property type="component" value="Unassembled WGS sequence"/>
</dbReference>
<feature type="compositionally biased region" description="Low complexity" evidence="2">
    <location>
        <begin position="146"/>
        <end position="156"/>
    </location>
</feature>
<protein>
    <recommendedName>
        <fullName evidence="5">Mitochondrial inner membrane protein</fullName>
    </recommendedName>
</protein>
<dbReference type="RefSeq" id="WP_366193548.1">
    <property type="nucleotide sequence ID" value="NZ_JBFBVU010000016.1"/>
</dbReference>
<reference evidence="3 4" key="1">
    <citation type="submission" date="2024-07" db="EMBL/GenBank/DDBJ databases">
        <authorList>
            <person name="Kang M."/>
        </authorList>
    </citation>
    <scope>NUCLEOTIDE SEQUENCE [LARGE SCALE GENOMIC DNA]</scope>
    <source>
        <strain evidence="3 4">DFM31</strain>
    </source>
</reference>
<gene>
    <name evidence="3" type="ORF">AB0T83_12885</name>
</gene>
<feature type="compositionally biased region" description="Acidic residues" evidence="2">
    <location>
        <begin position="117"/>
        <end position="126"/>
    </location>
</feature>
<name>A0ABV3L9G2_9RHOB</name>
<evidence type="ECO:0000256" key="1">
    <source>
        <dbReference type="SAM" id="Coils"/>
    </source>
</evidence>
<keyword evidence="1" id="KW-0175">Coiled coil</keyword>
<proteinExistence type="predicted"/>
<sequence length="557" mass="56715">MSSKDKKNDPEQTPEIEDKLDGAQESEIGQDSDDVEGAKPAEETGESVEDAEFTDLTEDSDDTADTAEDQERADDDPDDVESKAEDTTGEDSIAPEELAGDPAADADALAEAAVTETADDLSEAEAEASAAEDTAPVEDPTPEPSPVAAAAPAPAAEKSGGGFLPAVLGGLVAAGLGFGGATYLGTQDDGTAQSLATQSERMGALEARIGEIADAVSKPADTGAEDQIAALSQQLQGQLGDVATTLQGQFGDMASRLEAVVGTVGNVESSLSGAISGVQSGLNDLDGRLAAINERLTAVEKRPLQESSETAKAAFEAYERELDGLKKTLEEAQALNEQVNAEMAAVTDQARALQEEAKSQAAEVAATAQAQAAEVAAAAQAQAAEAAAAAEAKANAAAMREALASLDGAIHRGAPYVTPLAILSDLTEVPEVLSAHAEDGVQSLAQLRSAFPQQARAALDASIRETVADHTTGRVVAFLRSQTGARSLTPKEGNDPDAVLSRAEAALVAGDLDTTLAELALLPPAGQAELADWITAAQARRDVASAASDLAATLLAN</sequence>
<keyword evidence="4" id="KW-1185">Reference proteome</keyword>